<sequence>MKVTSILIGTAALLANVVFAAAEEERQPEYVVKTVVHAHVQTTENNRELIKRAACARNNCLRALAARTNLARHFCESYTNTIATSVDVFSQCHSPNKLSSACSCEWPPSAALVHMRTIGAICTGPFLRKECHAEAWDLRLGDHQEYWMVDSEDLLLRGDGWRSAYLWQ</sequence>
<feature type="signal peptide" evidence="1">
    <location>
        <begin position="1"/>
        <end position="22"/>
    </location>
</feature>
<evidence type="ECO:0000313" key="3">
    <source>
        <dbReference type="Proteomes" id="UP001283341"/>
    </source>
</evidence>
<comment type="caution">
    <text evidence="2">The sequence shown here is derived from an EMBL/GenBank/DDBJ whole genome shotgun (WGS) entry which is preliminary data.</text>
</comment>
<proteinExistence type="predicted"/>
<organism evidence="2 3">
    <name type="scientific">Apodospora peruviana</name>
    <dbReference type="NCBI Taxonomy" id="516989"/>
    <lineage>
        <taxon>Eukaryota</taxon>
        <taxon>Fungi</taxon>
        <taxon>Dikarya</taxon>
        <taxon>Ascomycota</taxon>
        <taxon>Pezizomycotina</taxon>
        <taxon>Sordariomycetes</taxon>
        <taxon>Sordariomycetidae</taxon>
        <taxon>Sordariales</taxon>
        <taxon>Lasiosphaeriaceae</taxon>
        <taxon>Apodospora</taxon>
    </lineage>
</organism>
<dbReference type="EMBL" id="JAUEDM010000002">
    <property type="protein sequence ID" value="KAK3325094.1"/>
    <property type="molecule type" value="Genomic_DNA"/>
</dbReference>
<keyword evidence="1" id="KW-0732">Signal</keyword>
<evidence type="ECO:0000256" key="1">
    <source>
        <dbReference type="SAM" id="SignalP"/>
    </source>
</evidence>
<gene>
    <name evidence="2" type="ORF">B0H66DRAFT_587929</name>
</gene>
<feature type="chain" id="PRO_5042068277" evidence="1">
    <location>
        <begin position="23"/>
        <end position="168"/>
    </location>
</feature>
<reference evidence="2" key="1">
    <citation type="journal article" date="2023" name="Mol. Phylogenet. Evol.">
        <title>Genome-scale phylogeny and comparative genomics of the fungal order Sordariales.</title>
        <authorList>
            <person name="Hensen N."/>
            <person name="Bonometti L."/>
            <person name="Westerberg I."/>
            <person name="Brannstrom I.O."/>
            <person name="Guillou S."/>
            <person name="Cros-Aarteil S."/>
            <person name="Calhoun S."/>
            <person name="Haridas S."/>
            <person name="Kuo A."/>
            <person name="Mondo S."/>
            <person name="Pangilinan J."/>
            <person name="Riley R."/>
            <person name="LaButti K."/>
            <person name="Andreopoulos B."/>
            <person name="Lipzen A."/>
            <person name="Chen C."/>
            <person name="Yan M."/>
            <person name="Daum C."/>
            <person name="Ng V."/>
            <person name="Clum A."/>
            <person name="Steindorff A."/>
            <person name="Ohm R.A."/>
            <person name="Martin F."/>
            <person name="Silar P."/>
            <person name="Natvig D.O."/>
            <person name="Lalanne C."/>
            <person name="Gautier V."/>
            <person name="Ament-Velasquez S.L."/>
            <person name="Kruys A."/>
            <person name="Hutchinson M.I."/>
            <person name="Powell A.J."/>
            <person name="Barry K."/>
            <person name="Miller A.N."/>
            <person name="Grigoriev I.V."/>
            <person name="Debuchy R."/>
            <person name="Gladieux P."/>
            <person name="Hiltunen Thoren M."/>
            <person name="Johannesson H."/>
        </authorList>
    </citation>
    <scope>NUCLEOTIDE SEQUENCE</scope>
    <source>
        <strain evidence="2">CBS 118394</strain>
    </source>
</reference>
<keyword evidence="3" id="KW-1185">Reference proteome</keyword>
<dbReference type="Proteomes" id="UP001283341">
    <property type="component" value="Unassembled WGS sequence"/>
</dbReference>
<accession>A0AAE0IHG0</accession>
<dbReference type="AlphaFoldDB" id="A0AAE0IHG0"/>
<evidence type="ECO:0000313" key="2">
    <source>
        <dbReference type="EMBL" id="KAK3325094.1"/>
    </source>
</evidence>
<protein>
    <submittedName>
        <fullName evidence="2">Uncharacterized protein</fullName>
    </submittedName>
</protein>
<reference evidence="2" key="2">
    <citation type="submission" date="2023-06" db="EMBL/GenBank/DDBJ databases">
        <authorList>
            <consortium name="Lawrence Berkeley National Laboratory"/>
            <person name="Haridas S."/>
            <person name="Hensen N."/>
            <person name="Bonometti L."/>
            <person name="Westerberg I."/>
            <person name="Brannstrom I.O."/>
            <person name="Guillou S."/>
            <person name="Cros-Aarteil S."/>
            <person name="Calhoun S."/>
            <person name="Kuo A."/>
            <person name="Mondo S."/>
            <person name="Pangilinan J."/>
            <person name="Riley R."/>
            <person name="Labutti K."/>
            <person name="Andreopoulos B."/>
            <person name="Lipzen A."/>
            <person name="Chen C."/>
            <person name="Yanf M."/>
            <person name="Daum C."/>
            <person name="Ng V."/>
            <person name="Clum A."/>
            <person name="Steindorff A."/>
            <person name="Ohm R."/>
            <person name="Martin F."/>
            <person name="Silar P."/>
            <person name="Natvig D."/>
            <person name="Lalanne C."/>
            <person name="Gautier V."/>
            <person name="Ament-Velasquez S.L."/>
            <person name="Kruys A."/>
            <person name="Hutchinson M.I."/>
            <person name="Powell A.J."/>
            <person name="Barry K."/>
            <person name="Miller A.N."/>
            <person name="Grigoriev I.V."/>
            <person name="Debuchy R."/>
            <person name="Gladieux P."/>
            <person name="Thoren M.H."/>
            <person name="Johannesson H."/>
        </authorList>
    </citation>
    <scope>NUCLEOTIDE SEQUENCE</scope>
    <source>
        <strain evidence="2">CBS 118394</strain>
    </source>
</reference>
<name>A0AAE0IHG0_9PEZI</name>